<evidence type="ECO:0000313" key="2">
    <source>
        <dbReference type="EMBL" id="KDA03981.1"/>
    </source>
</evidence>
<protein>
    <submittedName>
        <fullName evidence="2">Uncharacterized protein</fullName>
    </submittedName>
</protein>
<sequence>MVSSNDVLPFEEIWDLIVRETRHGAHDMYIWLERLSDMQRLMGLVVFALILLILAFRPHQLAKRKKKSEKKQGSEFFYAVVIVMIFAFGIGWGFDSGLDVEQLMRDLF</sequence>
<feature type="transmembrane region" description="Helical" evidence="1">
    <location>
        <begin position="76"/>
        <end position="94"/>
    </location>
</feature>
<keyword evidence="1" id="KW-1133">Transmembrane helix</keyword>
<reference evidence="2 3" key="1">
    <citation type="journal article" date="2014" name="Antonie Van Leeuwenhoek">
        <title>Hyphomonas beringensis sp. nov. and Hyphomonas chukchiensis sp. nov., isolated from surface seawater of the Bering Sea and Chukchi Sea.</title>
        <authorList>
            <person name="Li C."/>
            <person name="Lai Q."/>
            <person name="Li G."/>
            <person name="Dong C."/>
            <person name="Wang J."/>
            <person name="Liao Y."/>
            <person name="Shao Z."/>
        </authorList>
    </citation>
    <scope>NUCLEOTIDE SEQUENCE [LARGE SCALE GENOMIC DNA]</scope>
    <source>
        <strain evidence="2 3">SCH89</strain>
    </source>
</reference>
<comment type="caution">
    <text evidence="2">The sequence shown here is derived from an EMBL/GenBank/DDBJ whole genome shotgun (WGS) entry which is preliminary data.</text>
</comment>
<dbReference type="STRING" id="1280953.HOC_01546"/>
<organism evidence="2 3">
    <name type="scientific">Hyphomonas oceanitis SCH89</name>
    <dbReference type="NCBI Taxonomy" id="1280953"/>
    <lineage>
        <taxon>Bacteria</taxon>
        <taxon>Pseudomonadati</taxon>
        <taxon>Pseudomonadota</taxon>
        <taxon>Alphaproteobacteria</taxon>
        <taxon>Hyphomonadales</taxon>
        <taxon>Hyphomonadaceae</taxon>
        <taxon>Hyphomonas</taxon>
    </lineage>
</organism>
<name>A0A059GAZ8_9PROT</name>
<dbReference type="AlphaFoldDB" id="A0A059GAZ8"/>
<proteinExistence type="predicted"/>
<evidence type="ECO:0000313" key="3">
    <source>
        <dbReference type="Proteomes" id="UP000024942"/>
    </source>
</evidence>
<keyword evidence="1" id="KW-0812">Transmembrane</keyword>
<gene>
    <name evidence="2" type="ORF">HOC_01546</name>
</gene>
<dbReference type="Proteomes" id="UP000024942">
    <property type="component" value="Unassembled WGS sequence"/>
</dbReference>
<dbReference type="EMBL" id="ARYL01000002">
    <property type="protein sequence ID" value="KDA03981.1"/>
    <property type="molecule type" value="Genomic_DNA"/>
</dbReference>
<evidence type="ECO:0000256" key="1">
    <source>
        <dbReference type="SAM" id="Phobius"/>
    </source>
</evidence>
<dbReference type="PATRIC" id="fig|1280953.3.peg.310"/>
<accession>A0A059GAZ8</accession>
<keyword evidence="3" id="KW-1185">Reference proteome</keyword>
<dbReference type="RefSeq" id="WP_035535289.1">
    <property type="nucleotide sequence ID" value="NZ_ARYL01000002.1"/>
</dbReference>
<feature type="transmembrane region" description="Helical" evidence="1">
    <location>
        <begin position="38"/>
        <end position="56"/>
    </location>
</feature>
<keyword evidence="1" id="KW-0472">Membrane</keyword>
<dbReference type="OrthoDB" id="7620527at2"/>